<reference evidence="1 2" key="1">
    <citation type="submission" date="2016-08" db="EMBL/GenBank/DDBJ databases">
        <title>Analysis of Carbohydrate Active Enzymes in Thermogemmatispora T81 Reveals Carbohydrate Degradation Ability.</title>
        <authorList>
            <person name="Tomazini A."/>
            <person name="Lal S."/>
            <person name="Stott M."/>
            <person name="Henrissat B."/>
            <person name="Polikarpov I."/>
            <person name="Sparling R."/>
            <person name="Levin D.B."/>
        </authorList>
    </citation>
    <scope>NUCLEOTIDE SEQUENCE [LARGE SCALE GENOMIC DNA]</scope>
    <source>
        <strain evidence="1 2">T81</strain>
    </source>
</reference>
<sequence>MRKAGRQPDRLAAWLRKMRWAWAKADEPAAILRDGGEVGIIINRGVFGKFLLRKQSSHAKQI</sequence>
<dbReference type="AlphaFoldDB" id="A0A328VLD7"/>
<organism evidence="1 2">
    <name type="scientific">Thermogemmatispora tikiterensis</name>
    <dbReference type="NCBI Taxonomy" id="1825093"/>
    <lineage>
        <taxon>Bacteria</taxon>
        <taxon>Bacillati</taxon>
        <taxon>Chloroflexota</taxon>
        <taxon>Ktedonobacteria</taxon>
        <taxon>Thermogemmatisporales</taxon>
        <taxon>Thermogemmatisporaceae</taxon>
        <taxon>Thermogemmatispora</taxon>
    </lineage>
</organism>
<proteinExistence type="predicted"/>
<accession>A0A328VLD7</accession>
<evidence type="ECO:0000313" key="2">
    <source>
        <dbReference type="Proteomes" id="UP000248706"/>
    </source>
</evidence>
<comment type="caution">
    <text evidence="1">The sequence shown here is derived from an EMBL/GenBank/DDBJ whole genome shotgun (WGS) entry which is preliminary data.</text>
</comment>
<dbReference type="Proteomes" id="UP000248706">
    <property type="component" value="Unassembled WGS sequence"/>
</dbReference>
<name>A0A328VLD7_9CHLR</name>
<gene>
    <name evidence="1" type="ORF">A4R35_23490</name>
</gene>
<dbReference type="EMBL" id="MCIF01000002">
    <property type="protein sequence ID" value="RAQ98526.1"/>
    <property type="molecule type" value="Genomic_DNA"/>
</dbReference>
<evidence type="ECO:0000313" key="1">
    <source>
        <dbReference type="EMBL" id="RAQ98526.1"/>
    </source>
</evidence>
<protein>
    <submittedName>
        <fullName evidence="1">Uncharacterized protein</fullName>
    </submittedName>
</protein>
<keyword evidence="2" id="KW-1185">Reference proteome</keyword>